<evidence type="ECO:0000313" key="2">
    <source>
        <dbReference type="Proteomes" id="UP000293300"/>
    </source>
</evidence>
<comment type="caution">
    <text evidence="1">The sequence shown here is derived from an EMBL/GenBank/DDBJ whole genome shotgun (WGS) entry which is preliminary data.</text>
</comment>
<name>A0A4Q9YVI2_9FLAO</name>
<dbReference type="Proteomes" id="UP000293300">
    <property type="component" value="Unassembled WGS sequence"/>
</dbReference>
<evidence type="ECO:0000313" key="1">
    <source>
        <dbReference type="EMBL" id="TBX67662.1"/>
    </source>
</evidence>
<proteinExistence type="predicted"/>
<organism evidence="1 2">
    <name type="scientific">Flavobacterium silvisoli</name>
    <dbReference type="NCBI Taxonomy" id="2529433"/>
    <lineage>
        <taxon>Bacteria</taxon>
        <taxon>Pseudomonadati</taxon>
        <taxon>Bacteroidota</taxon>
        <taxon>Flavobacteriia</taxon>
        <taxon>Flavobacteriales</taxon>
        <taxon>Flavobacteriaceae</taxon>
        <taxon>Flavobacterium</taxon>
    </lineage>
</organism>
<keyword evidence="2" id="KW-1185">Reference proteome</keyword>
<dbReference type="AlphaFoldDB" id="A0A4Q9YVI2"/>
<accession>A0A4Q9YVI2</accession>
<sequence length="249" mass="27495">MQYLIRIGMARLNAKQQLQGLVGSVYIRNMNGMKVLQTRPVKPKQTKGTRASAADFKYAVAQSQTIRKAFQSLLALGTHPYTSQRLTGELHKGFHIPQGYTNHLTLFTADLAHLIGFEFHKTCPLELLLPVIFPFEVSDDGSLCLAPTLVPAVHSKLLPDSKASCALVFVVASWHPDRGPQADTVVFSFEMKQHIPTPIALQTDVYPAGTRLIVAAQLLVWNSRTALGDKNFCNNKQFNPVQVVFTGVV</sequence>
<dbReference type="EMBL" id="SJPE01000010">
    <property type="protein sequence ID" value="TBX67662.1"/>
    <property type="molecule type" value="Genomic_DNA"/>
</dbReference>
<gene>
    <name evidence="1" type="ORF">EZL74_09265</name>
</gene>
<dbReference type="RefSeq" id="WP_131476329.1">
    <property type="nucleotide sequence ID" value="NZ_SJPE01000010.1"/>
</dbReference>
<reference evidence="1 2" key="1">
    <citation type="submission" date="2019-02" db="EMBL/GenBank/DDBJ databases">
        <title>Flavobacterium sp. RD-2-33 isolated from forest soil.</title>
        <authorList>
            <person name="Chaudhary D.K."/>
        </authorList>
    </citation>
    <scope>NUCLEOTIDE SEQUENCE [LARGE SCALE GENOMIC DNA]</scope>
    <source>
        <strain evidence="1 2">RD-2-33</strain>
    </source>
</reference>
<protein>
    <submittedName>
        <fullName evidence="1">Uncharacterized protein</fullName>
    </submittedName>
</protein>